<dbReference type="OrthoDB" id="5451596at2"/>
<protein>
    <submittedName>
        <fullName evidence="2">Glycogen recognition site of AMP-activated protein kinase</fullName>
    </submittedName>
</protein>
<dbReference type="Gene3D" id="2.60.40.10">
    <property type="entry name" value="Immunoglobulins"/>
    <property type="match status" value="1"/>
</dbReference>
<reference evidence="3" key="1">
    <citation type="submission" date="2017-01" db="EMBL/GenBank/DDBJ databases">
        <authorList>
            <person name="Varghese N."/>
            <person name="Submissions S."/>
        </authorList>
    </citation>
    <scope>NUCLEOTIDE SEQUENCE [LARGE SCALE GENOMIC DNA]</scope>
    <source>
        <strain evidence="3">DM9</strain>
    </source>
</reference>
<gene>
    <name evidence="2" type="ORF">SAMN05421545_1328</name>
</gene>
<dbReference type="GO" id="GO:0016301">
    <property type="term" value="F:kinase activity"/>
    <property type="evidence" value="ECO:0007669"/>
    <property type="project" value="UniProtKB-KW"/>
</dbReference>
<dbReference type="EMBL" id="FTNM01000002">
    <property type="protein sequence ID" value="SIQ84316.1"/>
    <property type="molecule type" value="Genomic_DNA"/>
</dbReference>
<evidence type="ECO:0000313" key="3">
    <source>
        <dbReference type="Proteomes" id="UP000185924"/>
    </source>
</evidence>
<evidence type="ECO:0000259" key="1">
    <source>
        <dbReference type="Pfam" id="PF16561"/>
    </source>
</evidence>
<sequence>MIQKTYLKTKDQCKVKFTISIENADRVEILGLNNDWNTPIKMSKKKGGVFECVQTLPRHTQHEFKYLVNGTDWRNDPDADGEAPNEFGGTNTLLVL</sequence>
<dbReference type="CDD" id="cd07184">
    <property type="entry name" value="E_set_Isoamylase_like_N"/>
    <property type="match status" value="1"/>
</dbReference>
<keyword evidence="2" id="KW-0418">Kinase</keyword>
<evidence type="ECO:0000313" key="2">
    <source>
        <dbReference type="EMBL" id="SIQ84316.1"/>
    </source>
</evidence>
<dbReference type="SUPFAM" id="SSF81296">
    <property type="entry name" value="E set domains"/>
    <property type="match status" value="1"/>
</dbReference>
<dbReference type="STRING" id="1077936.SAMN05421545_1328"/>
<dbReference type="InterPro" id="IPR013783">
    <property type="entry name" value="Ig-like_fold"/>
</dbReference>
<dbReference type="InterPro" id="IPR014756">
    <property type="entry name" value="Ig_E-set"/>
</dbReference>
<dbReference type="Proteomes" id="UP000185924">
    <property type="component" value="Unassembled WGS sequence"/>
</dbReference>
<dbReference type="RefSeq" id="WP_007657293.1">
    <property type="nucleotide sequence ID" value="NZ_FTNM01000002.1"/>
</dbReference>
<keyword evidence="2" id="KW-0808">Transferase</keyword>
<name>A0A1N6W334_9BACT</name>
<feature type="domain" description="AMP-activated protein kinase glycogen-binding" evidence="1">
    <location>
        <begin position="23"/>
        <end position="93"/>
    </location>
</feature>
<dbReference type="AlphaFoldDB" id="A0A1N6W334"/>
<organism evidence="2 3">
    <name type="scientific">Pontibacter lucknowensis</name>
    <dbReference type="NCBI Taxonomy" id="1077936"/>
    <lineage>
        <taxon>Bacteria</taxon>
        <taxon>Pseudomonadati</taxon>
        <taxon>Bacteroidota</taxon>
        <taxon>Cytophagia</taxon>
        <taxon>Cytophagales</taxon>
        <taxon>Hymenobacteraceae</taxon>
        <taxon>Pontibacter</taxon>
    </lineage>
</organism>
<accession>A0A1N6W334</accession>
<proteinExistence type="predicted"/>
<dbReference type="Pfam" id="PF16561">
    <property type="entry name" value="AMPK1_CBM"/>
    <property type="match status" value="1"/>
</dbReference>
<dbReference type="InterPro" id="IPR032640">
    <property type="entry name" value="AMPK1_CBM"/>
</dbReference>
<keyword evidence="3" id="KW-1185">Reference proteome</keyword>